<evidence type="ECO:0000259" key="8">
    <source>
        <dbReference type="PROSITE" id="PS50192"/>
    </source>
</evidence>
<comment type="caution">
    <text evidence="10">The sequence shown here is derived from an EMBL/GenBank/DDBJ whole genome shotgun (WGS) entry which is preliminary data.</text>
</comment>
<dbReference type="GO" id="GO:0005886">
    <property type="term" value="C:plasma membrane"/>
    <property type="evidence" value="ECO:0007669"/>
    <property type="project" value="UniProtKB-SubCell"/>
</dbReference>
<keyword evidence="2" id="KW-1003">Cell membrane</keyword>
<keyword evidence="11" id="KW-1185">Reference proteome</keyword>
<feature type="transmembrane region" description="Helical" evidence="6">
    <location>
        <begin position="283"/>
        <end position="305"/>
    </location>
</feature>
<dbReference type="EMBL" id="JADZLT010000054">
    <property type="protein sequence ID" value="MBH0239329.1"/>
    <property type="molecule type" value="Genomic_DNA"/>
</dbReference>
<dbReference type="PROSITE" id="PS50111">
    <property type="entry name" value="CHEMOTAXIS_TRANSDUC_2"/>
    <property type="match status" value="1"/>
</dbReference>
<dbReference type="Proteomes" id="UP000631694">
    <property type="component" value="Unassembled WGS sequence"/>
</dbReference>
<dbReference type="Pfam" id="PF00015">
    <property type="entry name" value="MCPsignal"/>
    <property type="match status" value="1"/>
</dbReference>
<dbReference type="AlphaFoldDB" id="A0A931I4H9"/>
<keyword evidence="2" id="KW-0997">Cell inner membrane</keyword>
<evidence type="ECO:0000313" key="10">
    <source>
        <dbReference type="EMBL" id="MBH0239329.1"/>
    </source>
</evidence>
<evidence type="ECO:0000256" key="5">
    <source>
        <dbReference type="PROSITE-ProRule" id="PRU00284"/>
    </source>
</evidence>
<evidence type="ECO:0000256" key="4">
    <source>
        <dbReference type="ARBA" id="ARBA00029447"/>
    </source>
</evidence>
<dbReference type="Gene3D" id="2.40.10.220">
    <property type="entry name" value="predicted glycosyltransferase like domains"/>
    <property type="match status" value="1"/>
</dbReference>
<accession>A0A931I4H9</accession>
<feature type="domain" description="Methyl-accepting transducer" evidence="7">
    <location>
        <begin position="392"/>
        <end position="621"/>
    </location>
</feature>
<keyword evidence="6" id="KW-0472">Membrane</keyword>
<keyword evidence="3 5" id="KW-0807">Transducer</keyword>
<dbReference type="Pfam" id="PF07238">
    <property type="entry name" value="PilZ"/>
    <property type="match status" value="1"/>
</dbReference>
<evidence type="ECO:0000256" key="2">
    <source>
        <dbReference type="ARBA" id="ARBA00022519"/>
    </source>
</evidence>
<dbReference type="SMART" id="SM00283">
    <property type="entry name" value="MA"/>
    <property type="match status" value="1"/>
</dbReference>
<dbReference type="Gene3D" id="1.10.287.950">
    <property type="entry name" value="Methyl-accepting chemotaxis protein"/>
    <property type="match status" value="1"/>
</dbReference>
<reference evidence="10" key="1">
    <citation type="submission" date="2020-12" db="EMBL/GenBank/DDBJ databases">
        <title>Methylobrevis albus sp. nov., isolated from fresh water lack sediment.</title>
        <authorList>
            <person name="Zou Q."/>
        </authorList>
    </citation>
    <scope>NUCLEOTIDE SEQUENCE</scope>
    <source>
        <strain evidence="10">L22</strain>
    </source>
</reference>
<name>A0A931I4H9_9HYPH</name>
<keyword evidence="6" id="KW-1133">Transmembrane helix</keyword>
<gene>
    <name evidence="10" type="ORF">I5731_16010</name>
</gene>
<evidence type="ECO:0000256" key="1">
    <source>
        <dbReference type="ARBA" id="ARBA00004429"/>
    </source>
</evidence>
<dbReference type="SUPFAM" id="SSF58104">
    <property type="entry name" value="Methyl-accepting chemotaxis protein (MCP) signaling domain"/>
    <property type="match status" value="1"/>
</dbReference>
<dbReference type="SUPFAM" id="SSF141371">
    <property type="entry name" value="PilZ domain-like"/>
    <property type="match status" value="1"/>
</dbReference>
<evidence type="ECO:0000313" key="11">
    <source>
        <dbReference type="Proteomes" id="UP000631694"/>
    </source>
</evidence>
<dbReference type="InterPro" id="IPR004089">
    <property type="entry name" value="MCPsignal_dom"/>
</dbReference>
<dbReference type="SMART" id="SM00304">
    <property type="entry name" value="HAMP"/>
    <property type="match status" value="1"/>
</dbReference>
<keyword evidence="6" id="KW-0812">Transmembrane</keyword>
<dbReference type="GO" id="GO:0007165">
    <property type="term" value="P:signal transduction"/>
    <property type="evidence" value="ECO:0007669"/>
    <property type="project" value="UniProtKB-KW"/>
</dbReference>
<dbReference type="PROSITE" id="PS50885">
    <property type="entry name" value="HAMP"/>
    <property type="match status" value="1"/>
</dbReference>
<dbReference type="Pfam" id="PF00672">
    <property type="entry name" value="HAMP"/>
    <property type="match status" value="1"/>
</dbReference>
<feature type="domain" description="T-SNARE coiled-coil homology" evidence="8">
    <location>
        <begin position="551"/>
        <end position="613"/>
    </location>
</feature>
<dbReference type="Gene3D" id="6.10.340.10">
    <property type="match status" value="1"/>
</dbReference>
<dbReference type="RefSeq" id="WP_197312416.1">
    <property type="nucleotide sequence ID" value="NZ_JADZLT010000054.1"/>
</dbReference>
<dbReference type="InterPro" id="IPR000727">
    <property type="entry name" value="T_SNARE_dom"/>
</dbReference>
<evidence type="ECO:0000259" key="9">
    <source>
        <dbReference type="PROSITE" id="PS50885"/>
    </source>
</evidence>
<evidence type="ECO:0000256" key="3">
    <source>
        <dbReference type="ARBA" id="ARBA00023224"/>
    </source>
</evidence>
<comment type="subcellular location">
    <subcellularLocation>
        <location evidence="1">Cell inner membrane</location>
        <topology evidence="1">Multi-pass membrane protein</topology>
    </subcellularLocation>
</comment>
<dbReference type="InterPro" id="IPR003660">
    <property type="entry name" value="HAMP_dom"/>
</dbReference>
<sequence>MLTIRAKLFLIVGLLFIPIVILAALFVQQSRKDIAFADRERLGVVYLEALWPTLSATVQARTSADLPQATELAAANAAHAADLNAVEAAAAAATALDAARSGATPTLAAAEALRGLFNRAGDQSNLILDPDLDSYYVMDLMLLKLRDLAIQVADARQKMASAVTATAVTDDQRLEVAVTIGQVVAIKAGIDASAAAAIESNASGSVQQSIGGPAERLTGAVDRLMQLLADHTAALGQGAGADLAPMLAAEAEVQAAIDGYWTAAAGELEQLLGARVDQFSTRLWTMLGVSLGIAALAVGAAVLMARSIVGAINRLDRRIRELGDRDIDTEIAEAQGRDEIAMIARAVAYFRDRTIEKIAEANSDERKKELLANERRAMVGIANKIRASIGTVIEAMRELATGIERSVDTVNANAGRTRAGLSGAISGLDSASADVQVVVAAVTELSASISEIAERSGKSVTDVDTARERSRSAKAVADKLSQTSNRIGEISSLISDIAAQTNLLALNATIEAARAGEAGRGFAVVASEVKSLAGQTAKATGEIDRQIADVREAARDMLASVDGITATMDDVAGSATSIAGAVEEQDAATREISSNLDRTTQATQAAIGVLADLPSAAAETEVASEDLRRLSGDLSRQAQRLDAEVERLLLELTDRRSDPRASVDCAATVVVGGRRIAGRLVDIGMAGCRLRIQPLPVGGQAIEVELPNRRMVPGSVVWADGGEAGVQFAAAIPASDFAGLVRQYAAAA</sequence>
<dbReference type="PROSITE" id="PS50192">
    <property type="entry name" value="T_SNARE"/>
    <property type="match status" value="1"/>
</dbReference>
<evidence type="ECO:0000256" key="6">
    <source>
        <dbReference type="SAM" id="Phobius"/>
    </source>
</evidence>
<evidence type="ECO:0000259" key="7">
    <source>
        <dbReference type="PROSITE" id="PS50111"/>
    </source>
</evidence>
<feature type="transmembrane region" description="Helical" evidence="6">
    <location>
        <begin position="6"/>
        <end position="27"/>
    </location>
</feature>
<protein>
    <submittedName>
        <fullName evidence="10">PilZ domain-containing protein</fullName>
    </submittedName>
</protein>
<dbReference type="PANTHER" id="PTHR32089">
    <property type="entry name" value="METHYL-ACCEPTING CHEMOTAXIS PROTEIN MCPB"/>
    <property type="match status" value="1"/>
</dbReference>
<dbReference type="PANTHER" id="PTHR32089:SF112">
    <property type="entry name" value="LYSOZYME-LIKE PROTEIN-RELATED"/>
    <property type="match status" value="1"/>
</dbReference>
<dbReference type="InterPro" id="IPR009875">
    <property type="entry name" value="PilZ_domain"/>
</dbReference>
<feature type="domain" description="HAMP" evidence="9">
    <location>
        <begin position="306"/>
        <end position="359"/>
    </location>
</feature>
<proteinExistence type="inferred from homology"/>
<dbReference type="GO" id="GO:0035438">
    <property type="term" value="F:cyclic-di-GMP binding"/>
    <property type="evidence" value="ECO:0007669"/>
    <property type="project" value="InterPro"/>
</dbReference>
<comment type="similarity">
    <text evidence="4">Belongs to the methyl-accepting chemotaxis (MCP) protein family.</text>
</comment>
<organism evidence="10 11">
    <name type="scientific">Methylobrevis albus</name>
    <dbReference type="NCBI Taxonomy" id="2793297"/>
    <lineage>
        <taxon>Bacteria</taxon>
        <taxon>Pseudomonadati</taxon>
        <taxon>Pseudomonadota</taxon>
        <taxon>Alphaproteobacteria</taxon>
        <taxon>Hyphomicrobiales</taxon>
        <taxon>Pleomorphomonadaceae</taxon>
        <taxon>Methylobrevis</taxon>
    </lineage>
</organism>